<gene>
    <name evidence="2" type="ORF">FHX81_2478</name>
</gene>
<accession>A0A543JBE0</accession>
<keyword evidence="1" id="KW-0812">Transmembrane</keyword>
<keyword evidence="1" id="KW-0472">Membrane</keyword>
<evidence type="ECO:0000313" key="2">
    <source>
        <dbReference type="EMBL" id="TQM80153.1"/>
    </source>
</evidence>
<keyword evidence="1" id="KW-1133">Transmembrane helix</keyword>
<proteinExistence type="predicted"/>
<reference evidence="2 3" key="1">
    <citation type="submission" date="2019-06" db="EMBL/GenBank/DDBJ databases">
        <title>Sequencing the genomes of 1000 actinobacteria strains.</title>
        <authorList>
            <person name="Klenk H.-P."/>
        </authorList>
    </citation>
    <scope>NUCLEOTIDE SEQUENCE [LARGE SCALE GENOMIC DNA]</scope>
    <source>
        <strain evidence="2 3">DSM 45456</strain>
    </source>
</reference>
<organism evidence="2 3">
    <name type="scientific">Saccharothrix saharensis</name>
    <dbReference type="NCBI Taxonomy" id="571190"/>
    <lineage>
        <taxon>Bacteria</taxon>
        <taxon>Bacillati</taxon>
        <taxon>Actinomycetota</taxon>
        <taxon>Actinomycetes</taxon>
        <taxon>Pseudonocardiales</taxon>
        <taxon>Pseudonocardiaceae</taxon>
        <taxon>Saccharothrix</taxon>
    </lineage>
</organism>
<dbReference type="Proteomes" id="UP000316628">
    <property type="component" value="Unassembled WGS sequence"/>
</dbReference>
<feature type="transmembrane region" description="Helical" evidence="1">
    <location>
        <begin position="118"/>
        <end position="140"/>
    </location>
</feature>
<comment type="caution">
    <text evidence="2">The sequence shown here is derived from an EMBL/GenBank/DDBJ whole genome shotgun (WGS) entry which is preliminary data.</text>
</comment>
<keyword evidence="3" id="KW-1185">Reference proteome</keyword>
<dbReference type="AlphaFoldDB" id="A0A543JBE0"/>
<sequence length="149" mass="15758">MALLLLATCPVLVPLLVLFGGHLPPVYPALGFLSWTLVGTSVVMVVLAGAFLLAVRRHVSVEHLDLHEVGKLRSGIVVAWTSSLFMTVFAFGGLSLGVSSAPLAAHARTISWPATWTLMLLMATPFALTSVALVMGRALLAPPEHRGQP</sequence>
<protein>
    <submittedName>
        <fullName evidence="2">Uncharacterized protein</fullName>
    </submittedName>
</protein>
<evidence type="ECO:0000256" key="1">
    <source>
        <dbReference type="SAM" id="Phobius"/>
    </source>
</evidence>
<dbReference type="EMBL" id="VFPP01000001">
    <property type="protein sequence ID" value="TQM80153.1"/>
    <property type="molecule type" value="Genomic_DNA"/>
</dbReference>
<name>A0A543JBE0_9PSEU</name>
<evidence type="ECO:0000313" key="3">
    <source>
        <dbReference type="Proteomes" id="UP000316628"/>
    </source>
</evidence>
<feature type="transmembrane region" description="Helical" evidence="1">
    <location>
        <begin position="76"/>
        <end position="98"/>
    </location>
</feature>
<dbReference type="RefSeq" id="WP_141977972.1">
    <property type="nucleotide sequence ID" value="NZ_VFPP01000001.1"/>
</dbReference>
<dbReference type="OrthoDB" id="3696222at2"/>
<feature type="transmembrane region" description="Helical" evidence="1">
    <location>
        <begin position="30"/>
        <end position="55"/>
    </location>
</feature>